<sequence>MKHSIESDFPFEKIDQIAEIESYRKEINRPIYHIHKWWAKRLGSVFRSIVSGALSEGAWKDFYEKQTFFEKVVLDPFMGSGTTLGEAAKLGAKVIGCDVNPVSTFSVTQSLSNVEPSKLEDEFRSIEKDVKHEIQSYYKTIVPGCSAATPALYYFWVKVVETPDGEEIPLFSSYIFSKNAYPSKKPDAQILCPSCGAVFVGKYNSNESLCTECEHHFDPQNGPAKGSKVFDRQGNEHKIKDLVSRKDHPPYHKLYAIMALNEKGEKVYIKPSQYDLELLDQAERKLNNIRHKLPLPTMEVRPGYNTNQARGYNYKTWSDFFNNRQLLSLGLLLDRILKIENQTIRDHFVCLFSGSLEFNNLFCSFKGEGTGAVRHMFSNHILKPERTPLENTVWGVEGKSSGTFSALFKSRLLKAKKYLDEPFEIFIDERAIKKSSKKVVCSDPIRMDVVDSWEAFSTSPKGALILNGDSSSLNIPDASVDAIVTDPPYFDFVHYSELSDFFYAWLSNALGKEYKYLSREDSSHENEVQDRDSDSFTQKICKIFRECNRVLKTDGLMCFSYHHSTVDGWMAIFNSVTEAGFDIVAAHPVKAEMSVASPKSAAKNPINIDAILVCKKEVSAPEIKDAKREIQLRCRNYFSRFDVVGRKLSSGDRFVIACSQALVVASCARLNKQSAKDLVLWAANTCLSDMDSDIRLSEVG</sequence>
<dbReference type="InterPro" id="IPR002941">
    <property type="entry name" value="DNA_methylase_N4/N6"/>
</dbReference>
<keyword evidence="3" id="KW-0808">Transferase</keyword>
<proteinExistence type="inferred from homology"/>
<evidence type="ECO:0000313" key="5">
    <source>
        <dbReference type="EMBL" id="GAA5525755.1"/>
    </source>
</evidence>
<comment type="similarity">
    <text evidence="1">Belongs to the N(4)/N(6)-methyltransferase family.</text>
</comment>
<name>A0ABP9WRC4_9GAMM</name>
<reference evidence="5 6" key="1">
    <citation type="submission" date="2024-02" db="EMBL/GenBank/DDBJ databases">
        <title>Microbulbifer aestuariivivens NBRC 112533.</title>
        <authorList>
            <person name="Ichikawa N."/>
            <person name="Katano-Makiyama Y."/>
            <person name="Hidaka K."/>
        </authorList>
    </citation>
    <scope>NUCLEOTIDE SEQUENCE [LARGE SCALE GENOMIC DNA]</scope>
    <source>
        <strain evidence="5 6">NBRC 112533</strain>
    </source>
</reference>
<protein>
    <recommendedName>
        <fullName evidence="4">DNA methylase N-4/N-6 domain-containing protein</fullName>
    </recommendedName>
</protein>
<organism evidence="5 6">
    <name type="scientific">Microbulbifer aestuariivivens</name>
    <dbReference type="NCBI Taxonomy" id="1908308"/>
    <lineage>
        <taxon>Bacteria</taxon>
        <taxon>Pseudomonadati</taxon>
        <taxon>Pseudomonadota</taxon>
        <taxon>Gammaproteobacteria</taxon>
        <taxon>Cellvibrionales</taxon>
        <taxon>Microbulbiferaceae</taxon>
        <taxon>Microbulbifer</taxon>
    </lineage>
</organism>
<dbReference type="Proteomes" id="UP001408594">
    <property type="component" value="Unassembled WGS sequence"/>
</dbReference>
<accession>A0ABP9WRC4</accession>
<gene>
    <name evidence="5" type="ORF">Maes01_02327</name>
</gene>
<evidence type="ECO:0000256" key="2">
    <source>
        <dbReference type="ARBA" id="ARBA00022603"/>
    </source>
</evidence>
<comment type="caution">
    <text evidence="5">The sequence shown here is derived from an EMBL/GenBank/DDBJ whole genome shotgun (WGS) entry which is preliminary data.</text>
</comment>
<dbReference type="PANTHER" id="PTHR13370">
    <property type="entry name" value="RNA METHYLASE-RELATED"/>
    <property type="match status" value="1"/>
</dbReference>
<dbReference type="InterPro" id="IPR029063">
    <property type="entry name" value="SAM-dependent_MTases_sf"/>
</dbReference>
<feature type="domain" description="DNA methylase N-4/N-6" evidence="4">
    <location>
        <begin position="70"/>
        <end position="101"/>
    </location>
</feature>
<evidence type="ECO:0000256" key="3">
    <source>
        <dbReference type="ARBA" id="ARBA00022679"/>
    </source>
</evidence>
<dbReference type="Gene3D" id="3.40.50.150">
    <property type="entry name" value="Vaccinia Virus protein VP39"/>
    <property type="match status" value="2"/>
</dbReference>
<dbReference type="PROSITE" id="PS00092">
    <property type="entry name" value="N6_MTASE"/>
    <property type="match status" value="1"/>
</dbReference>
<evidence type="ECO:0000259" key="4">
    <source>
        <dbReference type="Pfam" id="PF01555"/>
    </source>
</evidence>
<evidence type="ECO:0000256" key="1">
    <source>
        <dbReference type="ARBA" id="ARBA00006594"/>
    </source>
</evidence>
<dbReference type="SUPFAM" id="SSF53335">
    <property type="entry name" value="S-adenosyl-L-methionine-dependent methyltransferases"/>
    <property type="match status" value="2"/>
</dbReference>
<dbReference type="Pfam" id="PF01555">
    <property type="entry name" value="N6_N4_Mtase"/>
    <property type="match status" value="1"/>
</dbReference>
<evidence type="ECO:0000313" key="6">
    <source>
        <dbReference type="Proteomes" id="UP001408594"/>
    </source>
</evidence>
<keyword evidence="2" id="KW-0489">Methyltransferase</keyword>
<keyword evidence="6" id="KW-1185">Reference proteome</keyword>
<dbReference type="InterPro" id="IPR002052">
    <property type="entry name" value="DNA_methylase_N6_adenine_CS"/>
</dbReference>
<dbReference type="PANTHER" id="PTHR13370:SF3">
    <property type="entry name" value="TRNA (GUANINE(10)-N2)-METHYLTRANSFERASE HOMOLOG"/>
    <property type="match status" value="1"/>
</dbReference>
<dbReference type="EMBL" id="BAABRT010000020">
    <property type="protein sequence ID" value="GAA5525755.1"/>
    <property type="molecule type" value="Genomic_DNA"/>
</dbReference>
<dbReference type="RefSeq" id="WP_345551703.1">
    <property type="nucleotide sequence ID" value="NZ_BAABRT010000020.1"/>
</dbReference>